<dbReference type="SUPFAM" id="SSF52091">
    <property type="entry name" value="SpoIIaa-like"/>
    <property type="match status" value="1"/>
</dbReference>
<feature type="domain" description="STAS" evidence="1">
    <location>
        <begin position="19"/>
        <end position="97"/>
    </location>
</feature>
<dbReference type="InterPro" id="IPR058548">
    <property type="entry name" value="MlaB-like_STAS"/>
</dbReference>
<dbReference type="STRING" id="1300347.I601_1944"/>
<organism evidence="2 3">
    <name type="scientific">Nocardioides dokdonensis FR1436</name>
    <dbReference type="NCBI Taxonomy" id="1300347"/>
    <lineage>
        <taxon>Bacteria</taxon>
        <taxon>Bacillati</taxon>
        <taxon>Actinomycetota</taxon>
        <taxon>Actinomycetes</taxon>
        <taxon>Propionibacteriales</taxon>
        <taxon>Nocardioidaceae</taxon>
        <taxon>Nocardioides</taxon>
    </lineage>
</organism>
<dbReference type="InterPro" id="IPR002645">
    <property type="entry name" value="STAS_dom"/>
</dbReference>
<dbReference type="Proteomes" id="UP000077868">
    <property type="component" value="Chromosome"/>
</dbReference>
<dbReference type="InterPro" id="IPR036513">
    <property type="entry name" value="STAS_dom_sf"/>
</dbReference>
<proteinExistence type="predicted"/>
<dbReference type="AlphaFoldDB" id="A0A1A9GL95"/>
<dbReference type="PROSITE" id="PS50801">
    <property type="entry name" value="STAS"/>
    <property type="match status" value="1"/>
</dbReference>
<dbReference type="Pfam" id="PF13466">
    <property type="entry name" value="STAS_2"/>
    <property type="match status" value="1"/>
</dbReference>
<evidence type="ECO:0000259" key="1">
    <source>
        <dbReference type="PROSITE" id="PS50801"/>
    </source>
</evidence>
<dbReference type="CDD" id="cd07043">
    <property type="entry name" value="STAS_anti-anti-sigma_factors"/>
    <property type="match status" value="1"/>
</dbReference>
<protein>
    <submittedName>
        <fullName evidence="2">Anti-sigma-B factor antagonist</fullName>
    </submittedName>
</protein>
<gene>
    <name evidence="2" type="primary">rsbV_2</name>
    <name evidence="2" type="ORF">I601_1944</name>
</gene>
<evidence type="ECO:0000313" key="3">
    <source>
        <dbReference type="Proteomes" id="UP000077868"/>
    </source>
</evidence>
<dbReference type="EMBL" id="CP015079">
    <property type="protein sequence ID" value="ANH38373.1"/>
    <property type="molecule type" value="Genomic_DNA"/>
</dbReference>
<accession>A0A1A9GL95</accession>
<evidence type="ECO:0000313" key="2">
    <source>
        <dbReference type="EMBL" id="ANH38373.1"/>
    </source>
</evidence>
<dbReference type="Gene3D" id="3.30.750.24">
    <property type="entry name" value="STAS domain"/>
    <property type="match status" value="1"/>
</dbReference>
<dbReference type="OrthoDB" id="4870156at2"/>
<sequence length="123" mass="12680">MGTDTLATATTATPDGCRFSVVGELDLASVRALRARWSEALVGAPRRLDLDLAGLTFLDATGLGTILWCRQRALAVGLGCRVVAASPSAVRIMRLTGTHVLLVEDPPARLSRPAGAAAPGSDG</sequence>
<dbReference type="KEGG" id="ndk:I601_1944"/>
<dbReference type="RefSeq" id="WP_068108748.1">
    <property type="nucleotide sequence ID" value="NZ_CP015079.1"/>
</dbReference>
<name>A0A1A9GL95_9ACTN</name>
<reference evidence="2 3" key="1">
    <citation type="submission" date="2016-03" db="EMBL/GenBank/DDBJ databases">
        <title>Complete genome sequence of a soil Actinobacterium, Nocardioides dokdonensis FR1436.</title>
        <authorList>
            <person name="Kwon S.-K."/>
            <person name="Kim K."/>
            <person name="Kim J.F."/>
        </authorList>
    </citation>
    <scope>NUCLEOTIDE SEQUENCE [LARGE SCALE GENOMIC DNA]</scope>
    <source>
        <strain evidence="2 3">FR1436</strain>
    </source>
</reference>
<keyword evidence="3" id="KW-1185">Reference proteome</keyword>